<evidence type="ECO:0000313" key="10">
    <source>
        <dbReference type="Proteomes" id="UP000011523"/>
    </source>
</evidence>
<dbReference type="PATRIC" id="fig|1227485.3.peg.2524"/>
<dbReference type="Proteomes" id="UP000011523">
    <property type="component" value="Unassembled WGS sequence"/>
</dbReference>
<proteinExistence type="inferred from homology"/>
<evidence type="ECO:0000256" key="4">
    <source>
        <dbReference type="ARBA" id="ARBA00022840"/>
    </source>
</evidence>
<dbReference type="Pfam" id="PF02359">
    <property type="entry name" value="CDC48_N"/>
    <property type="match status" value="1"/>
</dbReference>
<evidence type="ECO:0000259" key="8">
    <source>
        <dbReference type="SMART" id="SM01073"/>
    </source>
</evidence>
<dbReference type="InterPro" id="IPR029067">
    <property type="entry name" value="CDC48_domain_2-like_sf"/>
</dbReference>
<dbReference type="FunFam" id="2.40.40.20:FF:000007">
    <property type="entry name" value="AAA family ATPase"/>
    <property type="match status" value="1"/>
</dbReference>
<dbReference type="InterPro" id="IPR003593">
    <property type="entry name" value="AAA+_ATPase"/>
</dbReference>
<dbReference type="CDD" id="cd19511">
    <property type="entry name" value="RecA-like_CDC48_r2-like"/>
    <property type="match status" value="1"/>
</dbReference>
<dbReference type="SUPFAM" id="SSF50692">
    <property type="entry name" value="ADC-like"/>
    <property type="match status" value="1"/>
</dbReference>
<dbReference type="Pfam" id="PF00004">
    <property type="entry name" value="AAA"/>
    <property type="match status" value="2"/>
</dbReference>
<feature type="domain" description="AAA+ ATPase" evidence="6">
    <location>
        <begin position="225"/>
        <end position="361"/>
    </location>
</feature>
<evidence type="ECO:0000259" key="6">
    <source>
        <dbReference type="SMART" id="SM00382"/>
    </source>
</evidence>
<dbReference type="FunFam" id="3.40.50.300:FF:000012">
    <property type="entry name" value="Transitional endoplasmic reticulum ATPase"/>
    <property type="match status" value="1"/>
</dbReference>
<protein>
    <submittedName>
        <fullName evidence="9">ATPase AAA</fullName>
    </submittedName>
</protein>
<dbReference type="PANTHER" id="PTHR23077">
    <property type="entry name" value="AAA-FAMILY ATPASE"/>
    <property type="match status" value="1"/>
</dbReference>
<dbReference type="OrthoDB" id="77269at2157"/>
<dbReference type="FunFam" id="3.40.50.300:FF:000018">
    <property type="entry name" value="Cell division control 48"/>
    <property type="match status" value="1"/>
</dbReference>
<reference evidence="9 10" key="1">
    <citation type="journal article" date="2014" name="PLoS Genet.">
        <title>Phylogenetically driven sequencing of extremely halophilic archaea reveals strategies for static and dynamic osmo-response.</title>
        <authorList>
            <person name="Becker E.A."/>
            <person name="Seitzer P.M."/>
            <person name="Tritt A."/>
            <person name="Larsen D."/>
            <person name="Krusor M."/>
            <person name="Yao A.I."/>
            <person name="Wu D."/>
            <person name="Madern D."/>
            <person name="Eisen J.A."/>
            <person name="Darling A.E."/>
            <person name="Facciotti M.T."/>
        </authorList>
    </citation>
    <scope>NUCLEOTIDE SEQUENCE [LARGE SCALE GENOMIC DNA]</scope>
    <source>
        <strain evidence="9 10">DSM 14210</strain>
    </source>
</reference>
<name>M0DIX6_9EURY</name>
<dbReference type="FunFam" id="1.10.8.60:FF:000189">
    <property type="entry name" value="AAA family ATPase, CDC48 subfamily"/>
    <property type="match status" value="1"/>
</dbReference>
<evidence type="ECO:0000256" key="1">
    <source>
        <dbReference type="ARBA" id="ARBA00009833"/>
    </source>
</evidence>
<dbReference type="Pfam" id="PF17862">
    <property type="entry name" value="AAA_lid_3"/>
    <property type="match status" value="2"/>
</dbReference>
<dbReference type="InterPro" id="IPR005938">
    <property type="entry name" value="AAA_ATPase_CDC48"/>
</dbReference>
<dbReference type="SMART" id="SM01072">
    <property type="entry name" value="CDC48_2"/>
    <property type="match status" value="1"/>
</dbReference>
<dbReference type="RefSeq" id="WP_006630217.1">
    <property type="nucleotide sequence ID" value="NZ_AOJD01000067.1"/>
</dbReference>
<dbReference type="Gene3D" id="3.40.50.300">
    <property type="entry name" value="P-loop containing nucleotide triphosphate hydrolases"/>
    <property type="match status" value="2"/>
</dbReference>
<dbReference type="InterPro" id="IPR003960">
    <property type="entry name" value="ATPase_AAA_CS"/>
</dbReference>
<keyword evidence="3" id="KW-0547">Nucleotide-binding</keyword>
<dbReference type="Gene3D" id="3.10.330.10">
    <property type="match status" value="1"/>
</dbReference>
<evidence type="ECO:0000256" key="5">
    <source>
        <dbReference type="SAM" id="MobiDB-lite"/>
    </source>
</evidence>
<dbReference type="InterPro" id="IPR041569">
    <property type="entry name" value="AAA_lid_3"/>
</dbReference>
<feature type="domain" description="CDC48 N-terminal subdomain" evidence="8">
    <location>
        <begin position="2"/>
        <end position="87"/>
    </location>
</feature>
<dbReference type="PANTHER" id="PTHR23077:SF171">
    <property type="entry name" value="NUCLEAR VALOSIN-CONTAINING PROTEIN-LIKE"/>
    <property type="match status" value="1"/>
</dbReference>
<comment type="similarity">
    <text evidence="1">Belongs to the AAA ATPase family. CDC48 subfamily.</text>
</comment>
<evidence type="ECO:0000259" key="7">
    <source>
        <dbReference type="SMART" id="SM01072"/>
    </source>
</evidence>
<keyword evidence="4" id="KW-0067">ATP-binding</keyword>
<dbReference type="Gene3D" id="1.10.8.60">
    <property type="match status" value="2"/>
</dbReference>
<sequence>MKLTVKPLKQKDAGRRLAAIDRVAADELGLSGGDIVRVEGSDGAAIARVWPGYPEDDGTGVIRIDGRLRQEADVGIDDRVTVEDVDVSRADAVTIAFPSQLRVRGQIAPFIRDKLSGQPVTEGQTIRTSLGFGLMGGQSQAVPMKIAETSPGGTVVITDETEISISEISAEEIADRGEAAGGTGEGPDVAYEDIGGLDDELEQVREMIELPMRHPELFKRLGIDPPKGVLLHGPPGTGKTLIAKAVANEIDANFHTISGPEIMSKYYGESEEQLRDVFEEAAEDAPSIIFMDELDSIAPKREEAGGDVERRVVAQLLSLMDGLEERGEVVVIGATNRVDAIDQALRRGGRFDREIEVGVPDRDGRKEILQVHTRNMPLTDGIDLDEYAENTHGFVGADLESLAKESAMHALRRIRPEIDLESDEIDADVLNSIQVTEDDFKQAIKGIEPSALREVFVEVPDVTWDQVGGLEGTKERLRETIQWPLEYPEVFEELDMQAAKGVLMYGPPGTGKTLLAKAVANESESNFISIKGPELLNKYVGESEKGVREVFSKARENAPTIVFFDEIDSIATERGKNSGDSGVGERVVSQLLTELDGLESLEDVVVIATTNRPDLIDSALLRPGRLDRHVHVPVPDETARRRIFEVHTRDKPLADDVDLDALARKTDGYVGADIEAVAREASMNASREFIGSVSREEVGESVGNVRVTMEHFEDALSEVNPSVTPETRERYEEIEKQFKRSDVDRTEAEPGAAFQ</sequence>
<organism evidence="9 10">
    <name type="scientific">Halorubrum tebenquichense DSM 14210</name>
    <dbReference type="NCBI Taxonomy" id="1227485"/>
    <lineage>
        <taxon>Archaea</taxon>
        <taxon>Methanobacteriati</taxon>
        <taxon>Methanobacteriota</taxon>
        <taxon>Stenosarchaea group</taxon>
        <taxon>Halobacteria</taxon>
        <taxon>Halobacteriales</taxon>
        <taxon>Haloferacaceae</taxon>
        <taxon>Halorubrum</taxon>
    </lineage>
</organism>
<comment type="caution">
    <text evidence="9">The sequence shown here is derived from an EMBL/GenBank/DDBJ whole genome shotgun (WGS) entry which is preliminary data.</text>
</comment>
<accession>M0DIX6</accession>
<keyword evidence="10" id="KW-1185">Reference proteome</keyword>
<gene>
    <name evidence="9" type="ORF">C472_12852</name>
</gene>
<dbReference type="InterPro" id="IPR009010">
    <property type="entry name" value="Asp_de-COase-like_dom_sf"/>
</dbReference>
<dbReference type="Pfam" id="PF02933">
    <property type="entry name" value="CDC48_2"/>
    <property type="match status" value="1"/>
</dbReference>
<feature type="compositionally biased region" description="Basic and acidic residues" evidence="5">
    <location>
        <begin position="736"/>
        <end position="748"/>
    </location>
</feature>
<dbReference type="AlphaFoldDB" id="M0DIX6"/>
<dbReference type="InterPro" id="IPR003959">
    <property type="entry name" value="ATPase_AAA_core"/>
</dbReference>
<feature type="region of interest" description="Disordered" evidence="5">
    <location>
        <begin position="736"/>
        <end position="755"/>
    </location>
</feature>
<dbReference type="NCBIfam" id="TIGR01243">
    <property type="entry name" value="CDC48"/>
    <property type="match status" value="1"/>
</dbReference>
<dbReference type="SMART" id="SM00382">
    <property type="entry name" value="AAA"/>
    <property type="match status" value="2"/>
</dbReference>
<keyword evidence="2" id="KW-0677">Repeat</keyword>
<dbReference type="SMART" id="SM01073">
    <property type="entry name" value="CDC48_N"/>
    <property type="match status" value="1"/>
</dbReference>
<dbReference type="GO" id="GO:0016887">
    <property type="term" value="F:ATP hydrolysis activity"/>
    <property type="evidence" value="ECO:0007669"/>
    <property type="project" value="InterPro"/>
</dbReference>
<evidence type="ECO:0000256" key="2">
    <source>
        <dbReference type="ARBA" id="ARBA00022737"/>
    </source>
</evidence>
<evidence type="ECO:0000256" key="3">
    <source>
        <dbReference type="ARBA" id="ARBA00022741"/>
    </source>
</evidence>
<dbReference type="SUPFAM" id="SSF54585">
    <property type="entry name" value="Cdc48 domain 2-like"/>
    <property type="match status" value="1"/>
</dbReference>
<dbReference type="GO" id="GO:0005524">
    <property type="term" value="F:ATP binding"/>
    <property type="evidence" value="ECO:0007669"/>
    <property type="project" value="UniProtKB-KW"/>
</dbReference>
<dbReference type="InterPro" id="IPR050168">
    <property type="entry name" value="AAA_ATPase_domain"/>
</dbReference>
<dbReference type="Gene3D" id="2.40.40.20">
    <property type="match status" value="1"/>
</dbReference>
<dbReference type="SUPFAM" id="SSF52540">
    <property type="entry name" value="P-loop containing nucleoside triphosphate hydrolases"/>
    <property type="match status" value="2"/>
</dbReference>
<dbReference type="GO" id="GO:0005737">
    <property type="term" value="C:cytoplasm"/>
    <property type="evidence" value="ECO:0007669"/>
    <property type="project" value="UniProtKB-ARBA"/>
</dbReference>
<dbReference type="InterPro" id="IPR004201">
    <property type="entry name" value="Cdc48_dom2"/>
</dbReference>
<dbReference type="InterPro" id="IPR027417">
    <property type="entry name" value="P-loop_NTPase"/>
</dbReference>
<dbReference type="InterPro" id="IPR003338">
    <property type="entry name" value="CDC4_N-term_subdom"/>
</dbReference>
<dbReference type="EMBL" id="AOJD01000067">
    <property type="protein sequence ID" value="ELZ34768.1"/>
    <property type="molecule type" value="Genomic_DNA"/>
</dbReference>
<evidence type="ECO:0000313" key="9">
    <source>
        <dbReference type="EMBL" id="ELZ34768.1"/>
    </source>
</evidence>
<dbReference type="PROSITE" id="PS00674">
    <property type="entry name" value="AAA"/>
    <property type="match status" value="2"/>
</dbReference>
<feature type="domain" description="CDC48" evidence="7">
    <location>
        <begin position="102"/>
        <end position="172"/>
    </location>
</feature>
<feature type="domain" description="AAA+ ATPase" evidence="6">
    <location>
        <begin position="498"/>
        <end position="636"/>
    </location>
</feature>
<dbReference type="FunFam" id="1.10.8.60:FF:000057">
    <property type="entry name" value="AAA family ATPase, CDC48 subfamily"/>
    <property type="match status" value="1"/>
</dbReference>